<gene>
    <name evidence="1" type="ORF">MRB53_014785</name>
</gene>
<evidence type="ECO:0000313" key="1">
    <source>
        <dbReference type="EMBL" id="KAJ8618599.1"/>
    </source>
</evidence>
<comment type="caution">
    <text evidence="1">The sequence shown here is derived from an EMBL/GenBank/DDBJ whole genome shotgun (WGS) entry which is preliminary data.</text>
</comment>
<name>A0ACC2KCB8_PERAE</name>
<protein>
    <submittedName>
        <fullName evidence="1">Uncharacterized protein</fullName>
    </submittedName>
</protein>
<keyword evidence="2" id="KW-1185">Reference proteome</keyword>
<reference evidence="1 2" key="1">
    <citation type="journal article" date="2022" name="Hortic Res">
        <title>A haplotype resolved chromosomal level avocado genome allows analysis of novel avocado genes.</title>
        <authorList>
            <person name="Nath O."/>
            <person name="Fletcher S.J."/>
            <person name="Hayward A."/>
            <person name="Shaw L.M."/>
            <person name="Masouleh A.K."/>
            <person name="Furtado A."/>
            <person name="Henry R.J."/>
            <person name="Mitter N."/>
        </authorList>
    </citation>
    <scope>NUCLEOTIDE SEQUENCE [LARGE SCALE GENOMIC DNA]</scope>
    <source>
        <strain evidence="2">cv. Hass</strain>
    </source>
</reference>
<dbReference type="Proteomes" id="UP001234297">
    <property type="component" value="Chromosome 4"/>
</dbReference>
<organism evidence="1 2">
    <name type="scientific">Persea americana</name>
    <name type="common">Avocado</name>
    <dbReference type="NCBI Taxonomy" id="3435"/>
    <lineage>
        <taxon>Eukaryota</taxon>
        <taxon>Viridiplantae</taxon>
        <taxon>Streptophyta</taxon>
        <taxon>Embryophyta</taxon>
        <taxon>Tracheophyta</taxon>
        <taxon>Spermatophyta</taxon>
        <taxon>Magnoliopsida</taxon>
        <taxon>Magnoliidae</taxon>
        <taxon>Laurales</taxon>
        <taxon>Lauraceae</taxon>
        <taxon>Persea</taxon>
    </lineage>
</organism>
<evidence type="ECO:0000313" key="2">
    <source>
        <dbReference type="Proteomes" id="UP001234297"/>
    </source>
</evidence>
<proteinExistence type="predicted"/>
<sequence>MKNQRNNLALEVGHYSRIVIKGLWFKTIEEEGNPLAAGDVLSPSSLVGWRNRPIREIEEGSVSLLLVLLEKKTMGFNPSQVRVQVGLIRSVCRAF</sequence>
<dbReference type="EMBL" id="CM056812">
    <property type="protein sequence ID" value="KAJ8618599.1"/>
    <property type="molecule type" value="Genomic_DNA"/>
</dbReference>
<accession>A0ACC2KCB8</accession>